<comment type="similarity">
    <text evidence="6">Belongs to the ABC-4 integral membrane protein family.</text>
</comment>
<dbReference type="InterPro" id="IPR050250">
    <property type="entry name" value="Macrolide_Exporter_MacB"/>
</dbReference>
<evidence type="ECO:0000256" key="7">
    <source>
        <dbReference type="SAM" id="Phobius"/>
    </source>
</evidence>
<comment type="subcellular location">
    <subcellularLocation>
        <location evidence="1">Cell membrane</location>
        <topology evidence="1">Multi-pass membrane protein</topology>
    </subcellularLocation>
</comment>
<protein>
    <submittedName>
        <fullName evidence="10">ABC transport system permease protein</fullName>
    </submittedName>
</protein>
<dbReference type="InterPro" id="IPR003838">
    <property type="entry name" value="ABC3_permease_C"/>
</dbReference>
<feature type="domain" description="ABC3 transporter permease C-terminal" evidence="8">
    <location>
        <begin position="302"/>
        <end position="415"/>
    </location>
</feature>
<dbReference type="Proteomes" id="UP000617426">
    <property type="component" value="Unassembled WGS sequence"/>
</dbReference>
<sequence>MFIRMLSRALVRRGNRHLLIALTVALGAAVAASMLSVMFDVGDKVNQELKSYGANIVVRPRGAAVLEDLYGAQGAGESYLREDELQNIKTIFWTYNILDFAPLLPVEALDAEGGPVTVTGTWFSHHLDLATGESVDTGLDRLRGWWTIEGEWASQSDPAGVMVGSSYAAKRSLKAGDPLVLSRGEERIETVITGVFDSGDEADEGVYAPLALAQRLLGRPGAVGSVEVSALTTPDNDLARKAARNPGSLSVSERETWYCTAYVSSIAYQIEEVMTDSVARPVRLIAESEGTILSKTQLLMMLVTLLALASSALAIANLVTANVMERSSEIGLMKAIGAKNGSIIALFLAEISLVGGVGGLIGYGAGIGLAQIIGKAVFGSAIAFAPIVIVLVAVLVLLVVLGASVPAIRYLLRLNAAEVLHGR</sequence>
<evidence type="ECO:0000256" key="2">
    <source>
        <dbReference type="ARBA" id="ARBA00022475"/>
    </source>
</evidence>
<dbReference type="InterPro" id="IPR025857">
    <property type="entry name" value="MacB_PCD"/>
</dbReference>
<dbReference type="EMBL" id="JACHMK010000001">
    <property type="protein sequence ID" value="MBB6333981.1"/>
    <property type="molecule type" value="Genomic_DNA"/>
</dbReference>
<accession>A0A923IY45</accession>
<keyword evidence="2" id="KW-1003">Cell membrane</keyword>
<evidence type="ECO:0000259" key="8">
    <source>
        <dbReference type="Pfam" id="PF02687"/>
    </source>
</evidence>
<feature type="transmembrane region" description="Helical" evidence="7">
    <location>
        <begin position="298"/>
        <end position="323"/>
    </location>
</feature>
<proteinExistence type="inferred from homology"/>
<organism evidence="10 11">
    <name type="scientific">Schaalia hyovaginalis</name>
    <dbReference type="NCBI Taxonomy" id="29316"/>
    <lineage>
        <taxon>Bacteria</taxon>
        <taxon>Bacillati</taxon>
        <taxon>Actinomycetota</taxon>
        <taxon>Actinomycetes</taxon>
        <taxon>Actinomycetales</taxon>
        <taxon>Actinomycetaceae</taxon>
        <taxon>Schaalia</taxon>
    </lineage>
</organism>
<comment type="caution">
    <text evidence="10">The sequence shown here is derived from an EMBL/GenBank/DDBJ whole genome shotgun (WGS) entry which is preliminary data.</text>
</comment>
<dbReference type="Pfam" id="PF12704">
    <property type="entry name" value="MacB_PCD"/>
    <property type="match status" value="1"/>
</dbReference>
<dbReference type="RefSeq" id="WP_184451698.1">
    <property type="nucleotide sequence ID" value="NZ_JACHMK010000001.1"/>
</dbReference>
<evidence type="ECO:0000256" key="3">
    <source>
        <dbReference type="ARBA" id="ARBA00022692"/>
    </source>
</evidence>
<evidence type="ECO:0000313" key="10">
    <source>
        <dbReference type="EMBL" id="MBB6333981.1"/>
    </source>
</evidence>
<dbReference type="AlphaFoldDB" id="A0A923IY45"/>
<evidence type="ECO:0000259" key="9">
    <source>
        <dbReference type="Pfam" id="PF12704"/>
    </source>
</evidence>
<evidence type="ECO:0000256" key="1">
    <source>
        <dbReference type="ARBA" id="ARBA00004651"/>
    </source>
</evidence>
<feature type="transmembrane region" description="Helical" evidence="7">
    <location>
        <begin position="377"/>
        <end position="403"/>
    </location>
</feature>
<dbReference type="Pfam" id="PF02687">
    <property type="entry name" value="FtsX"/>
    <property type="match status" value="1"/>
</dbReference>
<keyword evidence="4 7" id="KW-1133">Transmembrane helix</keyword>
<dbReference type="GO" id="GO:0005886">
    <property type="term" value="C:plasma membrane"/>
    <property type="evidence" value="ECO:0007669"/>
    <property type="project" value="UniProtKB-SubCell"/>
</dbReference>
<dbReference type="GeneID" id="85979301"/>
<keyword evidence="3 7" id="KW-0812">Transmembrane</keyword>
<feature type="transmembrane region" description="Helical" evidence="7">
    <location>
        <begin position="343"/>
        <end position="365"/>
    </location>
</feature>
<feature type="domain" description="MacB-like periplasmic core" evidence="9">
    <location>
        <begin position="18"/>
        <end position="230"/>
    </location>
</feature>
<dbReference type="PANTHER" id="PTHR30572:SF4">
    <property type="entry name" value="ABC TRANSPORTER PERMEASE YTRF"/>
    <property type="match status" value="1"/>
</dbReference>
<gene>
    <name evidence="10" type="ORF">HD592_000546</name>
</gene>
<dbReference type="PANTHER" id="PTHR30572">
    <property type="entry name" value="MEMBRANE COMPONENT OF TRANSPORTER-RELATED"/>
    <property type="match status" value="1"/>
</dbReference>
<name>A0A923IY45_9ACTO</name>
<evidence type="ECO:0000256" key="6">
    <source>
        <dbReference type="ARBA" id="ARBA00038076"/>
    </source>
</evidence>
<dbReference type="GO" id="GO:0022857">
    <property type="term" value="F:transmembrane transporter activity"/>
    <property type="evidence" value="ECO:0007669"/>
    <property type="project" value="TreeGrafter"/>
</dbReference>
<evidence type="ECO:0000256" key="4">
    <source>
        <dbReference type="ARBA" id="ARBA00022989"/>
    </source>
</evidence>
<keyword evidence="5 7" id="KW-0472">Membrane</keyword>
<keyword evidence="11" id="KW-1185">Reference proteome</keyword>
<reference evidence="10" key="1">
    <citation type="submission" date="2020-08" db="EMBL/GenBank/DDBJ databases">
        <title>Sequencing the genomes of 1000 actinobacteria strains.</title>
        <authorList>
            <person name="Klenk H.-P."/>
        </authorList>
    </citation>
    <scope>NUCLEOTIDE SEQUENCE</scope>
    <source>
        <strain evidence="10">DSM 10695</strain>
    </source>
</reference>
<evidence type="ECO:0000313" key="11">
    <source>
        <dbReference type="Proteomes" id="UP000617426"/>
    </source>
</evidence>
<evidence type="ECO:0000256" key="5">
    <source>
        <dbReference type="ARBA" id="ARBA00023136"/>
    </source>
</evidence>